<dbReference type="Proteomes" id="UP000518752">
    <property type="component" value="Unassembled WGS sequence"/>
</dbReference>
<protein>
    <submittedName>
        <fullName evidence="3">Uncharacterized protein</fullName>
    </submittedName>
</protein>
<feature type="region of interest" description="Disordered" evidence="2">
    <location>
        <begin position="115"/>
        <end position="201"/>
    </location>
</feature>
<dbReference type="EMBL" id="JAACJN010000005">
    <property type="protein sequence ID" value="KAF5392543.1"/>
    <property type="molecule type" value="Genomic_DNA"/>
</dbReference>
<accession>A0A8H5MFX2</accession>
<evidence type="ECO:0000313" key="3">
    <source>
        <dbReference type="EMBL" id="KAF5392543.1"/>
    </source>
</evidence>
<feature type="compositionally biased region" description="Basic and acidic residues" evidence="2">
    <location>
        <begin position="171"/>
        <end position="201"/>
    </location>
</feature>
<evidence type="ECO:0000256" key="1">
    <source>
        <dbReference type="SAM" id="Coils"/>
    </source>
</evidence>
<keyword evidence="1" id="KW-0175">Coiled coil</keyword>
<dbReference type="AlphaFoldDB" id="A0A8H5MFX2"/>
<evidence type="ECO:0000256" key="2">
    <source>
        <dbReference type="SAM" id="MobiDB-lite"/>
    </source>
</evidence>
<comment type="caution">
    <text evidence="3">The sequence shown here is derived from an EMBL/GenBank/DDBJ whole genome shotgun (WGS) entry which is preliminary data.</text>
</comment>
<gene>
    <name evidence="3" type="ORF">D9757_002151</name>
</gene>
<feature type="compositionally biased region" description="Low complexity" evidence="2">
    <location>
        <begin position="256"/>
        <end position="290"/>
    </location>
</feature>
<keyword evidence="4" id="KW-1185">Reference proteome</keyword>
<sequence>MSSNNLPENTDEAESSLQSTIQRLDQAFERIRSLRRDILQEQANISRAGLSPGHEAILLTGQEGNEEELERHRANIPADTRERLRQFETRRTERDRIRAHSHLLRAAAAHMHPLDTSITPSSSHPSSAQLPLSFASPLSPPRQRLLPHRILDTVTQPLRRRESSDDPNTEIGRRVAARESARSVARDTAVHNPSRDGPHRLPTVIERDFEYTTRTRLRRSEPAFARVEQSLDQLRREVENRVSRSLDAAGALVSPSSESSARLLNLRSNRSSQSRQGSNPSTNAASATSTQSRLSLLSNFPVHNLPTPSATLSSTPLLFEEPAGLVHDERMQSINEEDQRALEDRYRSHLRLGWDGRGDQDFLFTSSPVQMHHEPDALRTAHLRNNTVQVSGAPRQFILDANGEETHSEESAPARTLIGGSLGLYMTGPVYVSGSVPRDEYHVSAAQEANTLDISVPPTNQDLEEGAHYYVVPPDCGTFCSGTVPDPKPWIFGTTNPRYIDPLPSALVDKFTTIQPKVQPKAKPPVLRICTTRASSVAGR</sequence>
<evidence type="ECO:0000313" key="4">
    <source>
        <dbReference type="Proteomes" id="UP000518752"/>
    </source>
</evidence>
<name>A0A8H5MFX2_9AGAR</name>
<reference evidence="3 4" key="1">
    <citation type="journal article" date="2020" name="ISME J.">
        <title>Uncovering the hidden diversity of litter-decomposition mechanisms in mushroom-forming fungi.</title>
        <authorList>
            <person name="Floudas D."/>
            <person name="Bentzer J."/>
            <person name="Ahren D."/>
            <person name="Johansson T."/>
            <person name="Persson P."/>
            <person name="Tunlid A."/>
        </authorList>
    </citation>
    <scope>NUCLEOTIDE SEQUENCE [LARGE SCALE GENOMIC DNA]</scope>
    <source>
        <strain evidence="3 4">CBS 406.79</strain>
    </source>
</reference>
<feature type="compositionally biased region" description="Low complexity" evidence="2">
    <location>
        <begin position="115"/>
        <end position="144"/>
    </location>
</feature>
<organism evidence="3 4">
    <name type="scientific">Collybiopsis confluens</name>
    <dbReference type="NCBI Taxonomy" id="2823264"/>
    <lineage>
        <taxon>Eukaryota</taxon>
        <taxon>Fungi</taxon>
        <taxon>Dikarya</taxon>
        <taxon>Basidiomycota</taxon>
        <taxon>Agaricomycotina</taxon>
        <taxon>Agaricomycetes</taxon>
        <taxon>Agaricomycetidae</taxon>
        <taxon>Agaricales</taxon>
        <taxon>Marasmiineae</taxon>
        <taxon>Omphalotaceae</taxon>
        <taxon>Collybiopsis</taxon>
    </lineage>
</organism>
<proteinExistence type="predicted"/>
<feature type="coiled-coil region" evidence="1">
    <location>
        <begin position="17"/>
        <end position="44"/>
    </location>
</feature>
<dbReference type="OrthoDB" id="2649166at2759"/>
<feature type="region of interest" description="Disordered" evidence="2">
    <location>
        <begin position="247"/>
        <end position="290"/>
    </location>
</feature>